<dbReference type="NCBIfam" id="TIGR00254">
    <property type="entry name" value="GGDEF"/>
    <property type="match status" value="1"/>
</dbReference>
<dbReference type="Gene3D" id="3.20.20.450">
    <property type="entry name" value="EAL domain"/>
    <property type="match status" value="1"/>
</dbReference>
<dbReference type="InterPro" id="IPR029787">
    <property type="entry name" value="Nucleotide_cyclase"/>
</dbReference>
<evidence type="ECO:0000259" key="8">
    <source>
        <dbReference type="PROSITE" id="PS50887"/>
    </source>
</evidence>
<dbReference type="PANTHER" id="PTHR44757:SF2">
    <property type="entry name" value="BIOFILM ARCHITECTURE MAINTENANCE PROTEIN MBAA"/>
    <property type="match status" value="1"/>
</dbReference>
<evidence type="ECO:0000259" key="7">
    <source>
        <dbReference type="PROSITE" id="PS50883"/>
    </source>
</evidence>
<feature type="domain" description="PAS" evidence="5">
    <location>
        <begin position="412"/>
        <end position="457"/>
    </location>
</feature>
<evidence type="ECO:0000313" key="9">
    <source>
        <dbReference type="EMBL" id="POZ52078.1"/>
    </source>
</evidence>
<dbReference type="InterPro" id="IPR001633">
    <property type="entry name" value="EAL_dom"/>
</dbReference>
<name>A0A2S5CMS5_9GAMM</name>
<dbReference type="InterPro" id="IPR001789">
    <property type="entry name" value="Sig_transdc_resp-reg_receiver"/>
</dbReference>
<feature type="domain" description="EAL" evidence="7">
    <location>
        <begin position="710"/>
        <end position="964"/>
    </location>
</feature>
<dbReference type="CDD" id="cd01948">
    <property type="entry name" value="EAL"/>
    <property type="match status" value="1"/>
</dbReference>
<dbReference type="CDD" id="cd00156">
    <property type="entry name" value="REC"/>
    <property type="match status" value="1"/>
</dbReference>
<dbReference type="GO" id="GO:0000160">
    <property type="term" value="P:phosphorelay signal transduction system"/>
    <property type="evidence" value="ECO:0007669"/>
    <property type="project" value="InterPro"/>
</dbReference>
<dbReference type="PROSITE" id="PS50112">
    <property type="entry name" value="PAS"/>
    <property type="match status" value="2"/>
</dbReference>
<dbReference type="InterPro" id="IPR035965">
    <property type="entry name" value="PAS-like_dom_sf"/>
</dbReference>
<protein>
    <recommendedName>
        <fullName evidence="1">cyclic-guanylate-specific phosphodiesterase</fullName>
        <ecNumber evidence="1">3.1.4.52</ecNumber>
    </recommendedName>
</protein>
<evidence type="ECO:0000256" key="1">
    <source>
        <dbReference type="ARBA" id="ARBA00012282"/>
    </source>
</evidence>
<dbReference type="Gene3D" id="3.30.70.270">
    <property type="match status" value="1"/>
</dbReference>
<dbReference type="InterPro" id="IPR043128">
    <property type="entry name" value="Rev_trsase/Diguanyl_cyclase"/>
</dbReference>
<feature type="modified residue" description="4-aspartylphosphate" evidence="3">
    <location>
        <position position="61"/>
    </location>
</feature>
<organism evidence="9 10">
    <name type="scientific">Methylovulum psychrotolerans</name>
    <dbReference type="NCBI Taxonomy" id="1704499"/>
    <lineage>
        <taxon>Bacteria</taxon>
        <taxon>Pseudomonadati</taxon>
        <taxon>Pseudomonadota</taxon>
        <taxon>Gammaproteobacteria</taxon>
        <taxon>Methylococcales</taxon>
        <taxon>Methylococcaceae</taxon>
        <taxon>Methylovulum</taxon>
    </lineage>
</organism>
<dbReference type="PROSITE" id="PS50110">
    <property type="entry name" value="RESPONSE_REGULATORY"/>
    <property type="match status" value="1"/>
</dbReference>
<dbReference type="RefSeq" id="WP_103974356.1">
    <property type="nucleotide sequence ID" value="NZ_PGFZ01000004.1"/>
</dbReference>
<dbReference type="SMART" id="SM00267">
    <property type="entry name" value="GGDEF"/>
    <property type="match status" value="1"/>
</dbReference>
<dbReference type="FunFam" id="3.20.20.450:FF:000001">
    <property type="entry name" value="Cyclic di-GMP phosphodiesterase yahA"/>
    <property type="match status" value="1"/>
</dbReference>
<feature type="domain" description="PAS" evidence="5">
    <location>
        <begin position="293"/>
        <end position="355"/>
    </location>
</feature>
<dbReference type="PROSITE" id="PS50887">
    <property type="entry name" value="GGDEF"/>
    <property type="match status" value="1"/>
</dbReference>
<dbReference type="Gene3D" id="3.40.50.2300">
    <property type="match status" value="1"/>
</dbReference>
<dbReference type="Proteomes" id="UP000237423">
    <property type="component" value="Unassembled WGS sequence"/>
</dbReference>
<feature type="domain" description="Response regulatory" evidence="4">
    <location>
        <begin position="10"/>
        <end position="126"/>
    </location>
</feature>
<evidence type="ECO:0000259" key="5">
    <source>
        <dbReference type="PROSITE" id="PS50112"/>
    </source>
</evidence>
<dbReference type="PANTHER" id="PTHR44757">
    <property type="entry name" value="DIGUANYLATE CYCLASE DGCP"/>
    <property type="match status" value="1"/>
</dbReference>
<evidence type="ECO:0000259" key="4">
    <source>
        <dbReference type="PROSITE" id="PS50110"/>
    </source>
</evidence>
<dbReference type="InterPro" id="IPR035919">
    <property type="entry name" value="EAL_sf"/>
</dbReference>
<evidence type="ECO:0000313" key="10">
    <source>
        <dbReference type="Proteomes" id="UP000237423"/>
    </source>
</evidence>
<evidence type="ECO:0000256" key="3">
    <source>
        <dbReference type="PROSITE-ProRule" id="PRU00169"/>
    </source>
</evidence>
<dbReference type="SUPFAM" id="SSF55785">
    <property type="entry name" value="PYP-like sensor domain (PAS domain)"/>
    <property type="match status" value="3"/>
</dbReference>
<dbReference type="SMART" id="SM00052">
    <property type="entry name" value="EAL"/>
    <property type="match status" value="1"/>
</dbReference>
<dbReference type="Pfam" id="PF00990">
    <property type="entry name" value="GGDEF"/>
    <property type="match status" value="1"/>
</dbReference>
<dbReference type="InterPro" id="IPR052155">
    <property type="entry name" value="Biofilm_reg_signaling"/>
</dbReference>
<dbReference type="Pfam" id="PF00563">
    <property type="entry name" value="EAL"/>
    <property type="match status" value="1"/>
</dbReference>
<dbReference type="AlphaFoldDB" id="A0A2S5CMS5"/>
<dbReference type="InterPro" id="IPR000700">
    <property type="entry name" value="PAS-assoc_C"/>
</dbReference>
<dbReference type="InterPro" id="IPR000014">
    <property type="entry name" value="PAS"/>
</dbReference>
<dbReference type="SMART" id="SM00086">
    <property type="entry name" value="PAC"/>
    <property type="match status" value="3"/>
</dbReference>
<dbReference type="SUPFAM" id="SSF52172">
    <property type="entry name" value="CheY-like"/>
    <property type="match status" value="1"/>
</dbReference>
<keyword evidence="2" id="KW-0973">c-di-GMP</keyword>
<dbReference type="CDD" id="cd01949">
    <property type="entry name" value="GGDEF"/>
    <property type="match status" value="1"/>
</dbReference>
<dbReference type="InterPro" id="IPR000160">
    <property type="entry name" value="GGDEF_dom"/>
</dbReference>
<dbReference type="SMART" id="SM00091">
    <property type="entry name" value="PAS"/>
    <property type="match status" value="3"/>
</dbReference>
<dbReference type="InterPro" id="IPR011006">
    <property type="entry name" value="CheY-like_superfamily"/>
</dbReference>
<dbReference type="CDD" id="cd00130">
    <property type="entry name" value="PAS"/>
    <property type="match status" value="2"/>
</dbReference>
<dbReference type="PROSITE" id="PS50113">
    <property type="entry name" value="PAC"/>
    <property type="match status" value="1"/>
</dbReference>
<gene>
    <name evidence="9" type="ORF">AADEFJLK_02300</name>
</gene>
<feature type="domain" description="GGDEF" evidence="8">
    <location>
        <begin position="569"/>
        <end position="701"/>
    </location>
</feature>
<dbReference type="PROSITE" id="PS50883">
    <property type="entry name" value="EAL"/>
    <property type="match status" value="1"/>
</dbReference>
<reference evidence="9 10" key="1">
    <citation type="submission" date="2017-11" db="EMBL/GenBank/DDBJ databases">
        <title>Draft Genome Sequence of Methylobacter psychrotolerans Sph1T, an Obligate Methanotroph from Low-Temperature Environments.</title>
        <authorList>
            <person name="Oshkin I.Y."/>
            <person name="Miroshnikov K."/>
            <person name="Belova S.E."/>
            <person name="Korzhenkov A."/>
            <person name="Toshchakov S.V."/>
            <person name="Dedysh S.N."/>
        </authorList>
    </citation>
    <scope>NUCLEOTIDE SEQUENCE [LARGE SCALE GENOMIC DNA]</scope>
    <source>
        <strain evidence="9 10">Sph1</strain>
    </source>
</reference>
<dbReference type="InterPro" id="IPR001610">
    <property type="entry name" value="PAC"/>
</dbReference>
<dbReference type="GO" id="GO:0071111">
    <property type="term" value="F:cyclic-guanylate-specific phosphodiesterase activity"/>
    <property type="evidence" value="ECO:0007669"/>
    <property type="project" value="UniProtKB-EC"/>
</dbReference>
<dbReference type="Pfam" id="PF13426">
    <property type="entry name" value="PAS_9"/>
    <property type="match status" value="2"/>
</dbReference>
<comment type="caution">
    <text evidence="9">The sequence shown here is derived from an EMBL/GenBank/DDBJ whole genome shotgun (WGS) entry which is preliminary data.</text>
</comment>
<dbReference type="SMART" id="SM00448">
    <property type="entry name" value="REC"/>
    <property type="match status" value="1"/>
</dbReference>
<sequence length="970" mass="108502">MPIASSAPLRVLLVEDSVSDAELVVRQLHKGGFEVGYERVENAGQLHTALVKQKWDIVLSDFNLPAIDAAVAMAIVREYDQNMPFIVVSDNIGDDVAVTLMRAGASDYLLKNNLQRLAAAVQREVDNARVRNARHDSDVRFQQLFNLTPVPLAFINQEGDVFDLNARFQQTFGYCPSDLPTIKEWWQLAYPEPNYRRQVVDTWNAAVQAATEQHTDIPAHEYCVSCKSGDLRIMLISGIIIGDSLLVTFFDITERKNTETELKRHIKEAERVRAALLGVLEDQREAQAALRENEARYRLLFAENPVPMWVYDINTLAFIAVNDAAVAHYGYSCEEFYTMGIADLSPPDGQETAQQKSVQADCYGLSGIWRHRRKDGSLLWAEMTGHNLAFEGRTARIVLAQDVTQRLEAEHQLRLSAQVFESSRDGILITDADNKIVSVNKAYTDITGYTLAEVLGKPPNIVSSGKQDKKFYAAMWRSIIADGCWQGEVVNRRKNGELYPQWLSVSVIRNQNGEIFQYIGILSDLSEHHSAQERIQFLSNFDVLTQLPNRARLQDRAQLALASAKRINASVALMYLDLDRFKTINESLGPSIGDQLLKDLSVRLDTQLDSDYTLCRQGGDEFILLLPNTDAEDAAHIARKILDIVAQEFVVGGHRLTLTVSIGIAQFPEDGDTFEQLAQSADAALFRAKQNGRNNFQFFTRQMHEQAQETLQIENELRCALEQNELLLYYQPQVDAKTGKIVGAEVLIRWQHPQKGMVPPGCFIPIAEESGLIIDIGDWVLQTAIQQTAAWQAAGLGIVPIAVNLSVVQFRQDTLYQKVVQALRLSKLDPTLLELELTEGIAMENTERTIGVLNQLHALGVALSIDDFGTGYSSLSYLKRFKINKLKIDQSFVRDLGRNPEDAAIVTAIIGMAKSLGFKTIAEGVETQEQLDFLRGQQCDEIQGYFFSKPIPAEQFAALLRGNRVLGIAN</sequence>
<keyword evidence="3" id="KW-0597">Phosphoprotein</keyword>
<dbReference type="SUPFAM" id="SSF55073">
    <property type="entry name" value="Nucleotide cyclase"/>
    <property type="match status" value="1"/>
</dbReference>
<dbReference type="Pfam" id="PF13188">
    <property type="entry name" value="PAS_8"/>
    <property type="match status" value="1"/>
</dbReference>
<evidence type="ECO:0000256" key="2">
    <source>
        <dbReference type="ARBA" id="ARBA00022636"/>
    </source>
</evidence>
<proteinExistence type="predicted"/>
<dbReference type="Gene3D" id="3.30.450.20">
    <property type="entry name" value="PAS domain"/>
    <property type="match status" value="3"/>
</dbReference>
<dbReference type="EC" id="3.1.4.52" evidence="1"/>
<feature type="domain" description="PAC" evidence="6">
    <location>
        <begin position="485"/>
        <end position="537"/>
    </location>
</feature>
<evidence type="ECO:0000259" key="6">
    <source>
        <dbReference type="PROSITE" id="PS50113"/>
    </source>
</evidence>
<accession>A0A2S5CMS5</accession>
<dbReference type="NCBIfam" id="TIGR00229">
    <property type="entry name" value="sensory_box"/>
    <property type="match status" value="3"/>
</dbReference>
<dbReference type="Pfam" id="PF00072">
    <property type="entry name" value="Response_reg"/>
    <property type="match status" value="1"/>
</dbReference>
<dbReference type="SUPFAM" id="SSF141868">
    <property type="entry name" value="EAL domain-like"/>
    <property type="match status" value="1"/>
</dbReference>
<dbReference type="EMBL" id="PGFZ01000004">
    <property type="protein sequence ID" value="POZ52078.1"/>
    <property type="molecule type" value="Genomic_DNA"/>
</dbReference>